<protein>
    <submittedName>
        <fullName evidence="1">Uncharacterized protein</fullName>
    </submittedName>
</protein>
<gene>
    <name evidence="1" type="ORF">SORBI_3001G345366</name>
</gene>
<dbReference type="InParanoid" id="A0A1Z5S928"/>
<evidence type="ECO:0000313" key="2">
    <source>
        <dbReference type="Proteomes" id="UP000000768"/>
    </source>
</evidence>
<name>A0A1Z5S928_SORBI</name>
<keyword evidence="2" id="KW-1185">Reference proteome</keyword>
<sequence length="77" mass="8799">MCQGQGNTFAISLASSPGHGETCAIHTEIIFRHDFSDQRVKRDVHFNVFTILHCKFILQEEMMNCFFHILGTELTVV</sequence>
<dbReference type="AlphaFoldDB" id="A0A1Z5S928"/>
<reference evidence="1 2" key="1">
    <citation type="journal article" date="2009" name="Nature">
        <title>The Sorghum bicolor genome and the diversification of grasses.</title>
        <authorList>
            <person name="Paterson A.H."/>
            <person name="Bowers J.E."/>
            <person name="Bruggmann R."/>
            <person name="Dubchak I."/>
            <person name="Grimwood J."/>
            <person name="Gundlach H."/>
            <person name="Haberer G."/>
            <person name="Hellsten U."/>
            <person name="Mitros T."/>
            <person name="Poliakov A."/>
            <person name="Schmutz J."/>
            <person name="Spannagl M."/>
            <person name="Tang H."/>
            <person name="Wang X."/>
            <person name="Wicker T."/>
            <person name="Bharti A.K."/>
            <person name="Chapman J."/>
            <person name="Feltus F.A."/>
            <person name="Gowik U."/>
            <person name="Grigoriev I.V."/>
            <person name="Lyons E."/>
            <person name="Maher C.A."/>
            <person name="Martis M."/>
            <person name="Narechania A."/>
            <person name="Otillar R.P."/>
            <person name="Penning B.W."/>
            <person name="Salamov A.A."/>
            <person name="Wang Y."/>
            <person name="Zhang L."/>
            <person name="Carpita N.C."/>
            <person name="Freeling M."/>
            <person name="Gingle A.R."/>
            <person name="Hash C.T."/>
            <person name="Keller B."/>
            <person name="Klein P."/>
            <person name="Kresovich S."/>
            <person name="McCann M.C."/>
            <person name="Ming R."/>
            <person name="Peterson D.G."/>
            <person name="Mehboob-ur-Rahman"/>
            <person name="Ware D."/>
            <person name="Westhoff P."/>
            <person name="Mayer K.F."/>
            <person name="Messing J."/>
            <person name="Rokhsar D.S."/>
        </authorList>
    </citation>
    <scope>NUCLEOTIDE SEQUENCE [LARGE SCALE GENOMIC DNA]</scope>
    <source>
        <strain evidence="2">cv. BTx623</strain>
    </source>
</reference>
<accession>A0A1Z5S928</accession>
<dbReference type="EMBL" id="CM000760">
    <property type="protein sequence ID" value="OQU92444.1"/>
    <property type="molecule type" value="Genomic_DNA"/>
</dbReference>
<organism evidence="1 2">
    <name type="scientific">Sorghum bicolor</name>
    <name type="common">Sorghum</name>
    <name type="synonym">Sorghum vulgare</name>
    <dbReference type="NCBI Taxonomy" id="4558"/>
    <lineage>
        <taxon>Eukaryota</taxon>
        <taxon>Viridiplantae</taxon>
        <taxon>Streptophyta</taxon>
        <taxon>Embryophyta</taxon>
        <taxon>Tracheophyta</taxon>
        <taxon>Spermatophyta</taxon>
        <taxon>Magnoliopsida</taxon>
        <taxon>Liliopsida</taxon>
        <taxon>Poales</taxon>
        <taxon>Poaceae</taxon>
        <taxon>PACMAD clade</taxon>
        <taxon>Panicoideae</taxon>
        <taxon>Andropogonodae</taxon>
        <taxon>Andropogoneae</taxon>
        <taxon>Sorghinae</taxon>
        <taxon>Sorghum</taxon>
    </lineage>
</organism>
<evidence type="ECO:0000313" key="1">
    <source>
        <dbReference type="EMBL" id="OQU92444.1"/>
    </source>
</evidence>
<proteinExistence type="predicted"/>
<dbReference type="Proteomes" id="UP000000768">
    <property type="component" value="Chromosome 1"/>
</dbReference>
<reference evidence="2" key="2">
    <citation type="journal article" date="2018" name="Plant J.">
        <title>The Sorghum bicolor reference genome: improved assembly, gene annotations, a transcriptome atlas, and signatures of genome organization.</title>
        <authorList>
            <person name="McCormick R.F."/>
            <person name="Truong S.K."/>
            <person name="Sreedasyam A."/>
            <person name="Jenkins J."/>
            <person name="Shu S."/>
            <person name="Sims D."/>
            <person name="Kennedy M."/>
            <person name="Amirebrahimi M."/>
            <person name="Weers B.D."/>
            <person name="McKinley B."/>
            <person name="Mattison A."/>
            <person name="Morishige D.T."/>
            <person name="Grimwood J."/>
            <person name="Schmutz J."/>
            <person name="Mullet J.E."/>
        </authorList>
    </citation>
    <scope>NUCLEOTIDE SEQUENCE [LARGE SCALE GENOMIC DNA]</scope>
    <source>
        <strain evidence="2">cv. BTx623</strain>
    </source>
</reference>
<dbReference type="Gramene" id="OQU92444">
    <property type="protein sequence ID" value="OQU92444"/>
    <property type="gene ID" value="SORBI_3001G345366"/>
</dbReference>